<evidence type="ECO:0000313" key="2">
    <source>
        <dbReference type="EMBL" id="MDT7831696.1"/>
    </source>
</evidence>
<dbReference type="PANTHER" id="PTHR21666">
    <property type="entry name" value="PEPTIDASE-RELATED"/>
    <property type="match status" value="1"/>
</dbReference>
<dbReference type="EMBL" id="JAVTTO010000002">
    <property type="protein sequence ID" value="MDT7831696.1"/>
    <property type="molecule type" value="Genomic_DNA"/>
</dbReference>
<name>A0ABU3LDA4_9FLAO</name>
<gene>
    <name evidence="2" type="ORF">RQM59_04855</name>
</gene>
<dbReference type="SUPFAM" id="SSF51261">
    <property type="entry name" value="Duplicated hybrid motif"/>
    <property type="match status" value="1"/>
</dbReference>
<dbReference type="InterPro" id="IPR011055">
    <property type="entry name" value="Dup_hybrid_motif"/>
</dbReference>
<keyword evidence="3" id="KW-1185">Reference proteome</keyword>
<proteinExistence type="predicted"/>
<dbReference type="InterPro" id="IPR016047">
    <property type="entry name" value="M23ase_b-sheet_dom"/>
</dbReference>
<accession>A0ABU3LDA4</accession>
<protein>
    <submittedName>
        <fullName evidence="2">Peptidoglycan DD-metalloendopeptidase family protein</fullName>
    </submittedName>
</protein>
<evidence type="ECO:0000313" key="3">
    <source>
        <dbReference type="Proteomes" id="UP001257277"/>
    </source>
</evidence>
<feature type="domain" description="M23ase beta-sheet core" evidence="1">
    <location>
        <begin position="82"/>
        <end position="179"/>
    </location>
</feature>
<evidence type="ECO:0000259" key="1">
    <source>
        <dbReference type="Pfam" id="PF01551"/>
    </source>
</evidence>
<sequence>MKLPPGTVLDAPAKDYVSIDISSSNKTLDTFDVSSSKEWEKYINSYVKDHQAKIAYGGYLEVRDIYNRSSHFNNTMDEERNIHLGIDLWTASGTAVLAPLEGTVHSFQNNTNYGDYGPTIILEHSIGKITFYTLYGHLSENSIATLQKGKQIQKGAIIGYLGDATVNGDYAPHLHFQIILDIADYKGDYPGVTSKKELNFYQGNCPDPNLLLKLS</sequence>
<comment type="caution">
    <text evidence="2">The sequence shown here is derived from an EMBL/GenBank/DDBJ whole genome shotgun (WGS) entry which is preliminary data.</text>
</comment>
<dbReference type="Pfam" id="PF01551">
    <property type="entry name" value="Peptidase_M23"/>
    <property type="match status" value="1"/>
</dbReference>
<dbReference type="CDD" id="cd12797">
    <property type="entry name" value="M23_peptidase"/>
    <property type="match status" value="1"/>
</dbReference>
<organism evidence="2 3">
    <name type="scientific">Asprobacillus argus</name>
    <dbReference type="NCBI Taxonomy" id="3076534"/>
    <lineage>
        <taxon>Bacteria</taxon>
        <taxon>Pseudomonadati</taxon>
        <taxon>Bacteroidota</taxon>
        <taxon>Flavobacteriia</taxon>
        <taxon>Flavobacteriales</taxon>
        <taxon>Flavobacteriaceae</taxon>
        <taxon>Asprobacillus</taxon>
    </lineage>
</organism>
<dbReference type="Gene3D" id="2.70.70.10">
    <property type="entry name" value="Glucose Permease (Domain IIA)"/>
    <property type="match status" value="1"/>
</dbReference>
<reference evidence="2 3" key="1">
    <citation type="submission" date="2023-09" db="EMBL/GenBank/DDBJ databases">
        <title>Novel taxa isolated from Blanes Bay.</title>
        <authorList>
            <person name="Rey-Velasco X."/>
            <person name="Lucena T."/>
        </authorList>
    </citation>
    <scope>NUCLEOTIDE SEQUENCE [LARGE SCALE GENOMIC DNA]</scope>
    <source>
        <strain evidence="2 3">S356</strain>
    </source>
</reference>
<dbReference type="PANTHER" id="PTHR21666:SF270">
    <property type="entry name" value="MUREIN HYDROLASE ACTIVATOR ENVC"/>
    <property type="match status" value="1"/>
</dbReference>
<dbReference type="Proteomes" id="UP001257277">
    <property type="component" value="Unassembled WGS sequence"/>
</dbReference>
<dbReference type="InterPro" id="IPR050570">
    <property type="entry name" value="Cell_wall_metabolism_enzyme"/>
</dbReference>